<gene>
    <name evidence="4" type="ORF">N7539_004760</name>
</gene>
<protein>
    <recommendedName>
        <fullName evidence="6">Tail specific protease domain-containing protein</fullName>
    </recommendedName>
</protein>
<evidence type="ECO:0000259" key="2">
    <source>
        <dbReference type="Pfam" id="PF03572"/>
    </source>
</evidence>
<accession>A0A9X0BU97</accession>
<dbReference type="Gene3D" id="3.90.226.10">
    <property type="entry name" value="2-enoyl-CoA Hydratase, Chain A, domain 1"/>
    <property type="match status" value="1"/>
</dbReference>
<comment type="caution">
    <text evidence="4">The sequence shown here is derived from an EMBL/GenBank/DDBJ whole genome shotgun (WGS) entry which is preliminary data.</text>
</comment>
<dbReference type="RefSeq" id="XP_056789556.1">
    <property type="nucleotide sequence ID" value="XM_056934362.1"/>
</dbReference>
<dbReference type="InterPro" id="IPR005151">
    <property type="entry name" value="Tail-specific_protease"/>
</dbReference>
<keyword evidence="5" id="KW-1185">Reference proteome</keyword>
<dbReference type="Proteomes" id="UP001148312">
    <property type="component" value="Unassembled WGS sequence"/>
</dbReference>
<evidence type="ECO:0008006" key="6">
    <source>
        <dbReference type="Google" id="ProtNLM"/>
    </source>
</evidence>
<keyword evidence="1" id="KW-0732">Signal</keyword>
<sequence>MRLQAFLSIPVAWAAAIDVSENAVDSEPCAQISKLVADANASQSVARIPQDLTRQCLMSMPFESALALSFLDEAKKYLQFQSTVDILKFPPSGYPLPSTDLLEGIGAISKKAKSNGYSSQFQMDLDVSNLIKSAHDGHLVFQLCSQAIFDLAIDLPLVSISSDGLKLPEIYTLGTCWNRYTGASKADRLEDDAKILQTGSDNVSALTLINGTEAANFLSTYAAGQSLQDKDAQYNRNFPAVARNFANTPTDPNGIWFRTTDWSEGSLMTLTFDNGTTRTIEKKAIPKERLFAYKNGTSLYKSHCIPRGLPKAKNAIATETEEAASVPGLPNTQWRNSVNTIAGFYSNMTGLEDTAIMFLPSFASSPGEAAQIAVNFLQNATAAGKKNIVIDVSANPGGYLSYGIDLARIFFPDAEPYTGTRYRAHTAAKYLTEAFAASDTPDSSNAFAYREMVKPGQKSGFSSWQDLYGPEVILGSPSSNLLANFNYSATSTATYPINGYGSVPLIPRQPPFPAKNITIVSFPIHRDLSLFQAATQSRSEGKRQIANPEHISQVTDGDCASTCAIFVKLMKRQGVRTIAFGGRPNESPMQGVGGVKGGQSLGINNINGYIQQANQLILDSMNTSSPILTLEEWREFNESSPGRITSFAWSGNVNLRNEYDPDDDQIPLQFRYEAAECRRFYTLENYLGRETVWRDAAQSMFGDGGCVKGSTGGKGSLGPVTGS</sequence>
<feature type="chain" id="PRO_5040896018" description="Tail specific protease domain-containing protein" evidence="1">
    <location>
        <begin position="17"/>
        <end position="723"/>
    </location>
</feature>
<dbReference type="InterPro" id="IPR029045">
    <property type="entry name" value="ClpP/crotonase-like_dom_sf"/>
</dbReference>
<dbReference type="GeneID" id="81624611"/>
<proteinExistence type="predicted"/>
<dbReference type="GO" id="GO:0008236">
    <property type="term" value="F:serine-type peptidase activity"/>
    <property type="evidence" value="ECO:0007669"/>
    <property type="project" value="InterPro"/>
</dbReference>
<evidence type="ECO:0000313" key="5">
    <source>
        <dbReference type="Proteomes" id="UP001148312"/>
    </source>
</evidence>
<dbReference type="PANTHER" id="PTHR37049">
    <property type="entry name" value="PEPTIDASE S41 FAMILY PROTEIN"/>
    <property type="match status" value="1"/>
</dbReference>
<evidence type="ECO:0000313" key="4">
    <source>
        <dbReference type="EMBL" id="KAJ5484772.1"/>
    </source>
</evidence>
<evidence type="ECO:0000256" key="1">
    <source>
        <dbReference type="SAM" id="SignalP"/>
    </source>
</evidence>
<feature type="domain" description="CPAF-like PDZ" evidence="3">
    <location>
        <begin position="154"/>
        <end position="288"/>
    </location>
</feature>
<dbReference type="InterPro" id="IPR052766">
    <property type="entry name" value="S41A_metabolite_peptidase"/>
</dbReference>
<feature type="domain" description="Tail specific protease" evidence="2">
    <location>
        <begin position="355"/>
        <end position="578"/>
    </location>
</feature>
<feature type="signal peptide" evidence="1">
    <location>
        <begin position="1"/>
        <end position="16"/>
    </location>
</feature>
<dbReference type="PANTHER" id="PTHR37049:SF4">
    <property type="entry name" value="RHODANESE DOMAIN-CONTAINING PROTEIN"/>
    <property type="match status" value="1"/>
</dbReference>
<dbReference type="AlphaFoldDB" id="A0A9X0BU97"/>
<dbReference type="InterPro" id="IPR056186">
    <property type="entry name" value="PDZ_CPAF-rel"/>
</dbReference>
<dbReference type="EMBL" id="JAPWDQ010000005">
    <property type="protein sequence ID" value="KAJ5484772.1"/>
    <property type="molecule type" value="Genomic_DNA"/>
</dbReference>
<dbReference type="GO" id="GO:0006508">
    <property type="term" value="P:proteolysis"/>
    <property type="evidence" value="ECO:0007669"/>
    <property type="project" value="InterPro"/>
</dbReference>
<dbReference type="SUPFAM" id="SSF52096">
    <property type="entry name" value="ClpP/crotonase"/>
    <property type="match status" value="1"/>
</dbReference>
<reference evidence="4" key="1">
    <citation type="submission" date="2022-12" db="EMBL/GenBank/DDBJ databases">
        <authorList>
            <person name="Petersen C."/>
        </authorList>
    </citation>
    <scope>NUCLEOTIDE SEQUENCE</scope>
    <source>
        <strain evidence="4">IBT 30728</strain>
    </source>
</reference>
<reference evidence="4" key="2">
    <citation type="journal article" date="2023" name="IMA Fungus">
        <title>Comparative genomic study of the Penicillium genus elucidates a diverse pangenome and 15 lateral gene transfer events.</title>
        <authorList>
            <person name="Petersen C."/>
            <person name="Sorensen T."/>
            <person name="Nielsen M.R."/>
            <person name="Sondergaard T.E."/>
            <person name="Sorensen J.L."/>
            <person name="Fitzpatrick D.A."/>
            <person name="Frisvad J.C."/>
            <person name="Nielsen K.L."/>
        </authorList>
    </citation>
    <scope>NUCLEOTIDE SEQUENCE</scope>
    <source>
        <strain evidence="4">IBT 30728</strain>
    </source>
</reference>
<dbReference type="Pfam" id="PF23658">
    <property type="entry name" value="PDZ_CPAF_rel"/>
    <property type="match status" value="1"/>
</dbReference>
<evidence type="ECO:0000259" key="3">
    <source>
        <dbReference type="Pfam" id="PF23658"/>
    </source>
</evidence>
<name>A0A9X0BU97_9EURO</name>
<dbReference type="Pfam" id="PF03572">
    <property type="entry name" value="Peptidase_S41"/>
    <property type="match status" value="1"/>
</dbReference>
<organism evidence="4 5">
    <name type="scientific">Penicillium diatomitis</name>
    <dbReference type="NCBI Taxonomy" id="2819901"/>
    <lineage>
        <taxon>Eukaryota</taxon>
        <taxon>Fungi</taxon>
        <taxon>Dikarya</taxon>
        <taxon>Ascomycota</taxon>
        <taxon>Pezizomycotina</taxon>
        <taxon>Eurotiomycetes</taxon>
        <taxon>Eurotiomycetidae</taxon>
        <taxon>Eurotiales</taxon>
        <taxon>Aspergillaceae</taxon>
        <taxon>Penicillium</taxon>
    </lineage>
</organism>